<keyword evidence="3 4" id="KW-0378">Hydrolase</keyword>
<dbReference type="InterPro" id="IPR000999">
    <property type="entry name" value="RNase_III_dom"/>
</dbReference>
<feature type="active site" evidence="4">
    <location>
        <position position="21"/>
    </location>
</feature>
<evidence type="ECO:0000313" key="6">
    <source>
        <dbReference type="EMBL" id="MFC0525692.1"/>
    </source>
</evidence>
<dbReference type="Pfam" id="PF00636">
    <property type="entry name" value="Ribonuclease_3"/>
    <property type="match status" value="1"/>
</dbReference>
<gene>
    <name evidence="4" type="primary">mrnC</name>
    <name evidence="6" type="ORF">ACFFGV_19120</name>
</gene>
<name>A0ABV6LTR4_9BACI</name>
<dbReference type="EMBL" id="JBHLTP010000021">
    <property type="protein sequence ID" value="MFC0525692.1"/>
    <property type="molecule type" value="Genomic_DNA"/>
</dbReference>
<dbReference type="Proteomes" id="UP001589836">
    <property type="component" value="Unassembled WGS sequence"/>
</dbReference>
<dbReference type="EC" id="3.1.26.-" evidence="4"/>
<dbReference type="HAMAP" id="MF_01468">
    <property type="entry name" value="RNase_Mini_III"/>
    <property type="match status" value="1"/>
</dbReference>
<keyword evidence="4" id="KW-0699">rRNA-binding</keyword>
<keyword evidence="2 4" id="KW-0255">Endonuclease</keyword>
<comment type="cofactor">
    <cofactor evidence="4">
        <name>Mg(2+)</name>
        <dbReference type="ChEBI" id="CHEBI:18420"/>
    </cofactor>
</comment>
<dbReference type="RefSeq" id="WP_377351297.1">
    <property type="nucleotide sequence ID" value="NZ_JBHLTP010000021.1"/>
</dbReference>
<keyword evidence="4" id="KW-0694">RNA-binding</keyword>
<accession>A0ABV6LTR4</accession>
<evidence type="ECO:0000256" key="3">
    <source>
        <dbReference type="ARBA" id="ARBA00022801"/>
    </source>
</evidence>
<dbReference type="InterPro" id="IPR008226">
    <property type="entry name" value="Mini3_fam"/>
</dbReference>
<comment type="subunit">
    <text evidence="4">Homodimer.</text>
</comment>
<keyword evidence="1 4" id="KW-0540">Nuclease</keyword>
<dbReference type="SMART" id="SM00535">
    <property type="entry name" value="RIBOc"/>
    <property type="match status" value="1"/>
</dbReference>
<keyword evidence="4" id="KW-0698">rRNA processing</keyword>
<organism evidence="6 7">
    <name type="scientific">Pontibacillus salicampi</name>
    <dbReference type="NCBI Taxonomy" id="1449801"/>
    <lineage>
        <taxon>Bacteria</taxon>
        <taxon>Bacillati</taxon>
        <taxon>Bacillota</taxon>
        <taxon>Bacilli</taxon>
        <taxon>Bacillales</taxon>
        <taxon>Bacillaceae</taxon>
        <taxon>Pontibacillus</taxon>
    </lineage>
</organism>
<comment type="caution">
    <text evidence="6">The sequence shown here is derived from an EMBL/GenBank/DDBJ whole genome shotgun (WGS) entry which is preliminary data.</text>
</comment>
<dbReference type="PANTHER" id="PTHR34276">
    <property type="entry name" value="MINI-RIBONUCLEASE 3"/>
    <property type="match status" value="1"/>
</dbReference>
<evidence type="ECO:0000256" key="1">
    <source>
        <dbReference type="ARBA" id="ARBA00022722"/>
    </source>
</evidence>
<comment type="function">
    <text evidence="4">Involved in correct processing of both the 5' and 3' ends of 23S rRNA precursor. Processes 30S rRNA precursor transcript even in absence of ribonuclease 3 (Rnc); Rnc processes 30S rRNA into smaller rRNA precursors.</text>
</comment>
<comment type="similarity">
    <text evidence="4">Belongs to the MrnC RNase family.</text>
</comment>
<reference evidence="6 7" key="1">
    <citation type="submission" date="2024-09" db="EMBL/GenBank/DDBJ databases">
        <authorList>
            <person name="Sun Q."/>
            <person name="Mori K."/>
        </authorList>
    </citation>
    <scope>NUCLEOTIDE SEQUENCE [LARGE SCALE GENOMIC DNA]</scope>
    <source>
        <strain evidence="6 7">NCAIM B.02529</strain>
    </source>
</reference>
<dbReference type="CDD" id="cd00593">
    <property type="entry name" value="RIBOc"/>
    <property type="match status" value="1"/>
</dbReference>
<keyword evidence="4" id="KW-0963">Cytoplasm</keyword>
<keyword evidence="4" id="KW-0690">Ribosome biogenesis</keyword>
<evidence type="ECO:0000256" key="4">
    <source>
        <dbReference type="HAMAP-Rule" id="MF_01468"/>
    </source>
</evidence>
<proteinExistence type="inferred from homology"/>
<dbReference type="Gene3D" id="1.10.1520.10">
    <property type="entry name" value="Ribonuclease III domain"/>
    <property type="match status" value="1"/>
</dbReference>
<feature type="domain" description="RNase III" evidence="5">
    <location>
        <begin position="6"/>
        <end position="133"/>
    </location>
</feature>
<dbReference type="PIRSF" id="PIRSF005520">
    <property type="entry name" value="UCP005520"/>
    <property type="match status" value="1"/>
</dbReference>
<sequence length="136" mass="15541">MNGNEIDAKQVKSLTLAYMGDVVYEHYVREYLIKTGEVKPQQLHKAAVRFVSGRSQANVLYYWQETDKLSDIEQGVVRRGRNAKSGAVPKNLDVQTYRYSTAFEALLGYLYLDGQTERLETLVRDAIHHVEERGSS</sequence>
<protein>
    <recommendedName>
        <fullName evidence="4">Mini-ribonuclease 3</fullName>
        <shortName evidence="4">Mini-3</shortName>
        <shortName evidence="4">Mini-RNase 3</shortName>
        <ecNumber evidence="4">3.1.26.-</ecNumber>
    </recommendedName>
    <alternativeName>
        <fullName evidence="4">Mini-RNase III</fullName>
        <shortName evidence="4">Mini-III</shortName>
    </alternativeName>
</protein>
<evidence type="ECO:0000313" key="7">
    <source>
        <dbReference type="Proteomes" id="UP001589836"/>
    </source>
</evidence>
<evidence type="ECO:0000256" key="2">
    <source>
        <dbReference type="ARBA" id="ARBA00022759"/>
    </source>
</evidence>
<dbReference type="InterPro" id="IPR036389">
    <property type="entry name" value="RNase_III_sf"/>
</dbReference>
<dbReference type="SUPFAM" id="SSF69065">
    <property type="entry name" value="RNase III domain-like"/>
    <property type="match status" value="1"/>
</dbReference>
<comment type="subcellular location">
    <subcellularLocation>
        <location evidence="4">Cytoplasm</location>
    </subcellularLocation>
</comment>
<dbReference type="PANTHER" id="PTHR34276:SF1">
    <property type="entry name" value="MINI-RIBONUCLEASE 3"/>
    <property type="match status" value="1"/>
</dbReference>
<evidence type="ECO:0000259" key="5">
    <source>
        <dbReference type="SMART" id="SM00535"/>
    </source>
</evidence>
<keyword evidence="7" id="KW-1185">Reference proteome</keyword>
<keyword evidence="4" id="KW-0460">Magnesium</keyword>